<dbReference type="AlphaFoldDB" id="G1MZQ5"/>
<reference evidence="9" key="2">
    <citation type="submission" date="2025-08" db="UniProtKB">
        <authorList>
            <consortium name="Ensembl"/>
        </authorList>
    </citation>
    <scope>IDENTIFICATION</scope>
</reference>
<evidence type="ECO:0000256" key="3">
    <source>
        <dbReference type="ARBA" id="ARBA00022602"/>
    </source>
</evidence>
<evidence type="ECO:0000256" key="2">
    <source>
        <dbReference type="ARBA" id="ARBA00010497"/>
    </source>
</evidence>
<dbReference type="Gene3D" id="1.50.10.20">
    <property type="match status" value="1"/>
</dbReference>
<comment type="similarity">
    <text evidence="2">Belongs to the protein prenyltransferase subunit beta family.</text>
</comment>
<keyword evidence="7" id="KW-0862">Zinc</keyword>
<proteinExistence type="inferred from homology"/>
<keyword evidence="3" id="KW-0637">Prenyltransferase</keyword>
<name>G1MZQ5_MELGA</name>
<dbReference type="InterPro" id="IPR008930">
    <property type="entry name" value="Terpenoid_cyclase/PrenylTrfase"/>
</dbReference>
<keyword evidence="4" id="KW-0808">Transferase</keyword>
<dbReference type="HOGENOM" id="CLU_028946_0_0_1"/>
<dbReference type="PANTHER" id="PTHR11774:SF6">
    <property type="entry name" value="PROTEIN FARNESYLTRANSFERASE SUBUNIT BETA"/>
    <property type="match status" value="1"/>
</dbReference>
<accession>G1MZQ5</accession>
<protein>
    <recommendedName>
        <fullName evidence="8">Prenyltransferase alpha-alpha toroid domain-containing protein</fullName>
    </recommendedName>
</protein>
<dbReference type="Ensembl" id="ENSMGAT00000005269.3">
    <property type="protein sequence ID" value="ENSMGAP00000004550.3"/>
    <property type="gene ID" value="ENSMGAG00000004691.3"/>
</dbReference>
<gene>
    <name evidence="9" type="primary">LOC100548337</name>
</gene>
<reference evidence="9 10" key="1">
    <citation type="journal article" date="2010" name="PLoS Biol.">
        <title>Multi-platform next-generation sequencing of the domestic turkey (Meleagris gallopavo): genome assembly and analysis.</title>
        <authorList>
            <person name="Dalloul R.A."/>
            <person name="Long J.A."/>
            <person name="Zimin A.V."/>
            <person name="Aslam L."/>
            <person name="Beal K."/>
            <person name="Blomberg L.A."/>
            <person name="Bouffard P."/>
            <person name="Burt D.W."/>
            <person name="Crasta O."/>
            <person name="Crooijmans R.P."/>
            <person name="Cooper K."/>
            <person name="Coulombe R.A."/>
            <person name="De S."/>
            <person name="Delany M.E."/>
            <person name="Dodgson J.B."/>
            <person name="Dong J.J."/>
            <person name="Evans C."/>
            <person name="Frederickson K.M."/>
            <person name="Flicek P."/>
            <person name="Florea L."/>
            <person name="Folkerts O."/>
            <person name="Groenen M.A."/>
            <person name="Harkins T.T."/>
            <person name="Herrero J."/>
            <person name="Hoffmann S."/>
            <person name="Megens H.J."/>
            <person name="Jiang A."/>
            <person name="de Jong P."/>
            <person name="Kaiser P."/>
            <person name="Kim H."/>
            <person name="Kim K.W."/>
            <person name="Kim S."/>
            <person name="Langenberger D."/>
            <person name="Lee M.K."/>
            <person name="Lee T."/>
            <person name="Mane S."/>
            <person name="Marcais G."/>
            <person name="Marz M."/>
            <person name="McElroy A.P."/>
            <person name="Modise T."/>
            <person name="Nefedov M."/>
            <person name="Notredame C."/>
            <person name="Paton I.R."/>
            <person name="Payne W.S."/>
            <person name="Pertea G."/>
            <person name="Prickett D."/>
            <person name="Puiu D."/>
            <person name="Qioa D."/>
            <person name="Raineri E."/>
            <person name="Ruffier M."/>
            <person name="Salzberg S.L."/>
            <person name="Schatz M.C."/>
            <person name="Scheuring C."/>
            <person name="Schmidt C.J."/>
            <person name="Schroeder S."/>
            <person name="Searle S.M."/>
            <person name="Smith E.J."/>
            <person name="Smith J."/>
            <person name="Sonstegard T.S."/>
            <person name="Stadler P.F."/>
            <person name="Tafer H."/>
            <person name="Tu Z.J."/>
            <person name="Van Tassell C.P."/>
            <person name="Vilella A.J."/>
            <person name="Williams K.P."/>
            <person name="Yorke J.A."/>
            <person name="Zhang L."/>
            <person name="Zhang H.B."/>
            <person name="Zhang X."/>
            <person name="Zhang Y."/>
            <person name="Reed K.M."/>
        </authorList>
    </citation>
    <scope>NUCLEOTIDE SEQUENCE [LARGE SCALE GENOMIC DNA]</scope>
</reference>
<dbReference type="InterPro" id="IPR045089">
    <property type="entry name" value="PGGT1B-like"/>
</dbReference>
<dbReference type="Bgee" id="ENSMGAG00000004691">
    <property type="expression patterns" value="Expressed in hindlimb stylopod and 18 other cell types or tissues"/>
</dbReference>
<evidence type="ECO:0000259" key="8">
    <source>
        <dbReference type="Pfam" id="PF00432"/>
    </source>
</evidence>
<dbReference type="InterPro" id="IPR001330">
    <property type="entry name" value="Prenyltrans"/>
</dbReference>
<sequence length="272" mass="28942">MHVGGEVDVRSAYCAAAVASLTNVLTPALFTGTAEWIARCQNWEGGIGGVPGMEAHGGYTFCGLAALVILKKEHLLNLRSLLHWVTGRQMHFEGGFQGRCNKLVDGCYSFWQAGLLPLLHRALHTQGDEALSMSRWMFDQSALQEYILLCCQCPAGGLLDKPGKSRDFYHTCYCLSGLAIAQHFGSGDLHHELVLGIPENRLVGGGRGYRTPTSGLLQAQSALSFTLAAAHASHLQHCAGKSGEGSDALLAAACAQPGGNRVGVCAPPIWAE</sequence>
<evidence type="ECO:0000256" key="5">
    <source>
        <dbReference type="ARBA" id="ARBA00022723"/>
    </source>
</evidence>
<dbReference type="GO" id="GO:0005965">
    <property type="term" value="C:protein farnesyltransferase complex"/>
    <property type="evidence" value="ECO:0007669"/>
    <property type="project" value="TreeGrafter"/>
</dbReference>
<feature type="domain" description="Prenyltransferase alpha-alpha toroid" evidence="8">
    <location>
        <begin position="1"/>
        <end position="185"/>
    </location>
</feature>
<organism evidence="9 10">
    <name type="scientific">Meleagris gallopavo</name>
    <name type="common">Wild turkey</name>
    <dbReference type="NCBI Taxonomy" id="9103"/>
    <lineage>
        <taxon>Eukaryota</taxon>
        <taxon>Metazoa</taxon>
        <taxon>Chordata</taxon>
        <taxon>Craniata</taxon>
        <taxon>Vertebrata</taxon>
        <taxon>Euteleostomi</taxon>
        <taxon>Archelosauria</taxon>
        <taxon>Archosauria</taxon>
        <taxon>Dinosauria</taxon>
        <taxon>Saurischia</taxon>
        <taxon>Theropoda</taxon>
        <taxon>Coelurosauria</taxon>
        <taxon>Aves</taxon>
        <taxon>Neognathae</taxon>
        <taxon>Galloanserae</taxon>
        <taxon>Galliformes</taxon>
        <taxon>Phasianidae</taxon>
        <taxon>Meleagridinae</taxon>
        <taxon>Meleagris</taxon>
    </lineage>
</organism>
<evidence type="ECO:0000256" key="4">
    <source>
        <dbReference type="ARBA" id="ARBA00022679"/>
    </source>
</evidence>
<evidence type="ECO:0000313" key="9">
    <source>
        <dbReference type="Ensembl" id="ENSMGAP00000004550.3"/>
    </source>
</evidence>
<keyword evidence="10" id="KW-1185">Reference proteome</keyword>
<keyword evidence="5" id="KW-0479">Metal-binding</keyword>
<dbReference type="SUPFAM" id="SSF48239">
    <property type="entry name" value="Terpenoid cyclases/Protein prenyltransferases"/>
    <property type="match status" value="1"/>
</dbReference>
<reference evidence="9" key="3">
    <citation type="submission" date="2025-09" db="UniProtKB">
        <authorList>
            <consortium name="Ensembl"/>
        </authorList>
    </citation>
    <scope>IDENTIFICATION</scope>
</reference>
<evidence type="ECO:0000256" key="6">
    <source>
        <dbReference type="ARBA" id="ARBA00022737"/>
    </source>
</evidence>
<dbReference type="GeneTree" id="ENSGT00950000183128"/>
<dbReference type="Proteomes" id="UP000001645">
    <property type="component" value="Chromosome 5"/>
</dbReference>
<dbReference type="InParanoid" id="G1MZQ5"/>
<keyword evidence="6" id="KW-0677">Repeat</keyword>
<dbReference type="GO" id="GO:0046872">
    <property type="term" value="F:metal ion binding"/>
    <property type="evidence" value="ECO:0007669"/>
    <property type="project" value="UniProtKB-KW"/>
</dbReference>
<dbReference type="PANTHER" id="PTHR11774">
    <property type="entry name" value="GERANYLGERANYL TRANSFERASE TYPE BETA SUBUNIT"/>
    <property type="match status" value="1"/>
</dbReference>
<dbReference type="GO" id="GO:0004660">
    <property type="term" value="F:protein farnesyltransferase activity"/>
    <property type="evidence" value="ECO:0007669"/>
    <property type="project" value="TreeGrafter"/>
</dbReference>
<evidence type="ECO:0000313" key="10">
    <source>
        <dbReference type="Proteomes" id="UP000001645"/>
    </source>
</evidence>
<comment type="cofactor">
    <cofactor evidence="1">
        <name>Zn(2+)</name>
        <dbReference type="ChEBI" id="CHEBI:29105"/>
    </cofactor>
</comment>
<dbReference type="Pfam" id="PF00432">
    <property type="entry name" value="Prenyltrans"/>
    <property type="match status" value="1"/>
</dbReference>
<evidence type="ECO:0000256" key="1">
    <source>
        <dbReference type="ARBA" id="ARBA00001947"/>
    </source>
</evidence>
<evidence type="ECO:0000256" key="7">
    <source>
        <dbReference type="ARBA" id="ARBA00022833"/>
    </source>
</evidence>